<evidence type="ECO:0000313" key="1">
    <source>
        <dbReference type="EMBL" id="ETP49576.1"/>
    </source>
</evidence>
<accession>W2ZRF1</accession>
<organism evidence="1 2">
    <name type="scientific">Phytophthora nicotianae P10297</name>
    <dbReference type="NCBI Taxonomy" id="1317064"/>
    <lineage>
        <taxon>Eukaryota</taxon>
        <taxon>Sar</taxon>
        <taxon>Stramenopiles</taxon>
        <taxon>Oomycota</taxon>
        <taxon>Peronosporomycetes</taxon>
        <taxon>Peronosporales</taxon>
        <taxon>Peronosporaceae</taxon>
        <taxon>Phytophthora</taxon>
    </lineage>
</organism>
<name>W2ZRF1_PHYNI</name>
<dbReference type="Proteomes" id="UP000018948">
    <property type="component" value="Unassembled WGS sequence"/>
</dbReference>
<gene>
    <name evidence="1" type="ORF">F442_04912</name>
</gene>
<comment type="caution">
    <text evidence="1">The sequence shown here is derived from an EMBL/GenBank/DDBJ whole genome shotgun (WGS) entry which is preliminary data.</text>
</comment>
<dbReference type="EMBL" id="ANIY01001088">
    <property type="protein sequence ID" value="ETP49576.1"/>
    <property type="molecule type" value="Genomic_DNA"/>
</dbReference>
<reference evidence="1 2" key="1">
    <citation type="submission" date="2013-11" db="EMBL/GenBank/DDBJ databases">
        <title>The Genome Sequence of Phytophthora parasitica P10297.</title>
        <authorList>
            <consortium name="The Broad Institute Genomics Platform"/>
            <person name="Russ C."/>
            <person name="Tyler B."/>
            <person name="Panabieres F."/>
            <person name="Shan W."/>
            <person name="Tripathy S."/>
            <person name="Grunwald N."/>
            <person name="Machado M."/>
            <person name="Johnson C.S."/>
            <person name="Walker B."/>
            <person name="Young S.K."/>
            <person name="Zeng Q."/>
            <person name="Gargeya S."/>
            <person name="Fitzgerald M."/>
            <person name="Haas B."/>
            <person name="Abouelleil A."/>
            <person name="Allen A.W."/>
            <person name="Alvarado L."/>
            <person name="Arachchi H.M."/>
            <person name="Berlin A.M."/>
            <person name="Chapman S.B."/>
            <person name="Gainer-Dewar J."/>
            <person name="Goldberg J."/>
            <person name="Griggs A."/>
            <person name="Gujja S."/>
            <person name="Hansen M."/>
            <person name="Howarth C."/>
            <person name="Imamovic A."/>
            <person name="Ireland A."/>
            <person name="Larimer J."/>
            <person name="McCowan C."/>
            <person name="Murphy C."/>
            <person name="Pearson M."/>
            <person name="Poon T.W."/>
            <person name="Priest M."/>
            <person name="Roberts A."/>
            <person name="Saif S."/>
            <person name="Shea T."/>
            <person name="Sisk P."/>
            <person name="Sykes S."/>
            <person name="Wortman J."/>
            <person name="Nusbaum C."/>
            <person name="Birren B."/>
        </authorList>
    </citation>
    <scope>NUCLEOTIDE SEQUENCE [LARGE SCALE GENOMIC DNA]</scope>
    <source>
        <strain evidence="1 2">P10297</strain>
    </source>
</reference>
<proteinExistence type="predicted"/>
<sequence>MDASRRMTLLLETLRIVRSNLPFRFGESDESELVTDLEAKEAFRATINRQAVTQAIVEQYDSSHIYAVTYLSTNRLLWVPSFAMSGGLLEL</sequence>
<dbReference type="AlphaFoldDB" id="W2ZRF1"/>
<protein>
    <submittedName>
        <fullName evidence="1">Uncharacterized protein</fullName>
    </submittedName>
</protein>
<evidence type="ECO:0000313" key="2">
    <source>
        <dbReference type="Proteomes" id="UP000018948"/>
    </source>
</evidence>